<dbReference type="STRING" id="1302250.GCA_001313225_02525"/>
<dbReference type="RefSeq" id="WP_089136302.1">
    <property type="nucleotide sequence ID" value="NZ_BCMG01000003.1"/>
</dbReference>
<evidence type="ECO:0000256" key="1">
    <source>
        <dbReference type="SAM" id="Phobius"/>
    </source>
</evidence>
<protein>
    <recommendedName>
        <fullName evidence="2">VTT domain-containing protein</fullName>
    </recommendedName>
</protein>
<accession>A0A1Z5IFR8</accession>
<gene>
    <name evidence="3" type="ORF">IWT126_00659</name>
</gene>
<feature type="transmembrane region" description="Helical" evidence="1">
    <location>
        <begin position="92"/>
        <end position="114"/>
    </location>
</feature>
<feature type="transmembrane region" description="Helical" evidence="1">
    <location>
        <begin position="134"/>
        <end position="155"/>
    </location>
</feature>
<comment type="caution">
    <text evidence="3">The sequence shown here is derived from an EMBL/GenBank/DDBJ whole genome shotgun (WGS) entry which is preliminary data.</text>
</comment>
<feature type="domain" description="VTT" evidence="2">
    <location>
        <begin position="74"/>
        <end position="187"/>
    </location>
</feature>
<keyword evidence="1" id="KW-0472">Membrane</keyword>
<dbReference type="AlphaFoldDB" id="A0A1Z5IFR8"/>
<evidence type="ECO:0000313" key="3">
    <source>
        <dbReference type="EMBL" id="GAX00644.1"/>
    </source>
</evidence>
<evidence type="ECO:0000313" key="4">
    <source>
        <dbReference type="Proteomes" id="UP000198402"/>
    </source>
</evidence>
<dbReference type="Pfam" id="PF09335">
    <property type="entry name" value="VTT_dom"/>
    <property type="match status" value="1"/>
</dbReference>
<dbReference type="OrthoDB" id="2360723at2"/>
<reference evidence="3 4" key="1">
    <citation type="submission" date="2015-11" db="EMBL/GenBank/DDBJ databases">
        <title>Draft genome sequences of new species of the genus Lactobacillus isolated from orchardgrass silage.</title>
        <authorList>
            <person name="Tohno M."/>
            <person name="Tanizawa Y."/>
            <person name="Arita M."/>
        </authorList>
    </citation>
    <scope>NUCLEOTIDE SEQUENCE [LARGE SCALE GENOMIC DNA]</scope>
    <source>
        <strain evidence="3 4">IWT126</strain>
    </source>
</reference>
<feature type="transmembrane region" description="Helical" evidence="1">
    <location>
        <begin position="167"/>
        <end position="184"/>
    </location>
</feature>
<keyword evidence="1" id="KW-0812">Transmembrane</keyword>
<feature type="transmembrane region" description="Helical" evidence="1">
    <location>
        <begin position="196"/>
        <end position="214"/>
    </location>
</feature>
<dbReference type="Proteomes" id="UP000198402">
    <property type="component" value="Unassembled WGS sequence"/>
</dbReference>
<dbReference type="InterPro" id="IPR032816">
    <property type="entry name" value="VTT_dom"/>
</dbReference>
<sequence>MSKKQKTIFFSVITVLALLLIGFNIWYFHRQLTTLLTQFTNRQDLIERFQAHEPFDMITFTLLLIICTWLPGAPVAIFAIVAGICFGHWPALVLNATAITIGNFSVADLLPEIWHAPERHTTGKLYQDLLKIRHPSVGILLGYAIPFIPSTVINLAAKRLIHNRPKLALLCFLGSLPTSTLYAFGGDAVLHGNVKLLLIIVVIALLLFGLGRVIHYDRHRESADSRH</sequence>
<name>A0A1Z5IFR8_9LACO</name>
<feature type="transmembrane region" description="Helical" evidence="1">
    <location>
        <begin position="57"/>
        <end position="85"/>
    </location>
</feature>
<keyword evidence="1" id="KW-1133">Transmembrane helix</keyword>
<feature type="transmembrane region" description="Helical" evidence="1">
    <location>
        <begin position="7"/>
        <end position="28"/>
    </location>
</feature>
<dbReference type="EMBL" id="BCMG01000003">
    <property type="protein sequence ID" value="GAX00644.1"/>
    <property type="molecule type" value="Genomic_DNA"/>
</dbReference>
<organism evidence="3 4">
    <name type="scientific">Secundilactobacillus silagei JCM 19001</name>
    <dbReference type="NCBI Taxonomy" id="1302250"/>
    <lineage>
        <taxon>Bacteria</taxon>
        <taxon>Bacillati</taxon>
        <taxon>Bacillota</taxon>
        <taxon>Bacilli</taxon>
        <taxon>Lactobacillales</taxon>
        <taxon>Lactobacillaceae</taxon>
        <taxon>Secundilactobacillus</taxon>
    </lineage>
</organism>
<keyword evidence="4" id="KW-1185">Reference proteome</keyword>
<evidence type="ECO:0000259" key="2">
    <source>
        <dbReference type="Pfam" id="PF09335"/>
    </source>
</evidence>
<proteinExistence type="predicted"/>